<dbReference type="PRINTS" id="PR00081">
    <property type="entry name" value="GDHRDH"/>
</dbReference>
<evidence type="ECO:0000256" key="1">
    <source>
        <dbReference type="ARBA" id="ARBA00006484"/>
    </source>
</evidence>
<dbReference type="SUPFAM" id="SSF51735">
    <property type="entry name" value="NAD(P)-binding Rossmann-fold domains"/>
    <property type="match status" value="1"/>
</dbReference>
<dbReference type="Pfam" id="PF13561">
    <property type="entry name" value="adh_short_C2"/>
    <property type="match status" value="1"/>
</dbReference>
<keyword evidence="5" id="KW-1185">Reference proteome</keyword>
<dbReference type="PANTHER" id="PTHR42879">
    <property type="entry name" value="3-OXOACYL-(ACYL-CARRIER-PROTEIN) REDUCTASE"/>
    <property type="match status" value="1"/>
</dbReference>
<dbReference type="InterPro" id="IPR036291">
    <property type="entry name" value="NAD(P)-bd_dom_sf"/>
</dbReference>
<dbReference type="PROSITE" id="PS00061">
    <property type="entry name" value="ADH_SHORT"/>
    <property type="match status" value="1"/>
</dbReference>
<evidence type="ECO:0000313" key="4">
    <source>
        <dbReference type="EMBL" id="MBB6673758.1"/>
    </source>
</evidence>
<accession>A0A7X0RU40</accession>
<evidence type="ECO:0000313" key="5">
    <source>
        <dbReference type="Proteomes" id="UP000547209"/>
    </source>
</evidence>
<dbReference type="NCBIfam" id="NF009466">
    <property type="entry name" value="PRK12826.1-2"/>
    <property type="match status" value="1"/>
</dbReference>
<dbReference type="InterPro" id="IPR002347">
    <property type="entry name" value="SDR_fam"/>
</dbReference>
<comment type="caution">
    <text evidence="4">The sequence shown here is derived from an EMBL/GenBank/DDBJ whole genome shotgun (WGS) entry which is preliminary data.</text>
</comment>
<reference evidence="4 5" key="1">
    <citation type="submission" date="2020-08" db="EMBL/GenBank/DDBJ databases">
        <title>Cohnella phylogeny.</title>
        <authorList>
            <person name="Dunlap C."/>
        </authorList>
    </citation>
    <scope>NUCLEOTIDE SEQUENCE [LARGE SCALE GENOMIC DNA]</scope>
    <source>
        <strain evidence="4 5">DSM 28246</strain>
    </source>
</reference>
<dbReference type="InterPro" id="IPR057326">
    <property type="entry name" value="KR_dom"/>
</dbReference>
<dbReference type="Proteomes" id="UP000547209">
    <property type="component" value="Unassembled WGS sequence"/>
</dbReference>
<gene>
    <name evidence="4" type="ORF">H7C19_24050</name>
</gene>
<dbReference type="GO" id="GO:0016491">
    <property type="term" value="F:oxidoreductase activity"/>
    <property type="evidence" value="ECO:0007669"/>
    <property type="project" value="UniProtKB-KW"/>
</dbReference>
<dbReference type="Gene3D" id="3.40.50.720">
    <property type="entry name" value="NAD(P)-binding Rossmann-like Domain"/>
    <property type="match status" value="1"/>
</dbReference>
<protein>
    <submittedName>
        <fullName evidence="4">3-oxoacyl-ACP reductase FabG</fullName>
    </submittedName>
</protein>
<keyword evidence="2" id="KW-0560">Oxidoreductase</keyword>
<dbReference type="AlphaFoldDB" id="A0A7X0RU40"/>
<dbReference type="SMART" id="SM00822">
    <property type="entry name" value="PKS_KR"/>
    <property type="match status" value="1"/>
</dbReference>
<feature type="domain" description="Ketoreductase" evidence="3">
    <location>
        <begin position="6"/>
        <end position="186"/>
    </location>
</feature>
<organism evidence="4 5">
    <name type="scientific">Cohnella nanjingensis</name>
    <dbReference type="NCBI Taxonomy" id="1387779"/>
    <lineage>
        <taxon>Bacteria</taxon>
        <taxon>Bacillati</taxon>
        <taxon>Bacillota</taxon>
        <taxon>Bacilli</taxon>
        <taxon>Bacillales</taxon>
        <taxon>Paenibacillaceae</taxon>
        <taxon>Cohnella</taxon>
    </lineage>
</organism>
<evidence type="ECO:0000256" key="2">
    <source>
        <dbReference type="ARBA" id="ARBA00023002"/>
    </source>
</evidence>
<dbReference type="PANTHER" id="PTHR42879:SF2">
    <property type="entry name" value="3-OXOACYL-[ACYL-CARRIER-PROTEIN] REDUCTASE FABG"/>
    <property type="match status" value="1"/>
</dbReference>
<dbReference type="InterPro" id="IPR020904">
    <property type="entry name" value="Sc_DH/Rdtase_CS"/>
</dbReference>
<dbReference type="InterPro" id="IPR050259">
    <property type="entry name" value="SDR"/>
</dbReference>
<sequence>MALRNQVAVITGATRGIGRAVGERFAAAGATVVGVYARSGEIAARLQAEMAAQSLPGGFYQGSVDDPDFVGELMRRVMAEYGRIDVLVNNAGATRDNLAMRMSVEEWDAVLRTNLQGTLLCAAEAIPYMKRQGGGSVINVVSVSGLYGREAQANYSAAKGAVIGLTKLLARRYAEEGIRVNAVAPGMIATEMTEPVPPGKMENFLHHTHLKRQGTAQEVAEGILGLASGASGYLSGQVLKLDGGFLR</sequence>
<dbReference type="EMBL" id="JACJVP010000041">
    <property type="protein sequence ID" value="MBB6673758.1"/>
    <property type="molecule type" value="Genomic_DNA"/>
</dbReference>
<proteinExistence type="inferred from homology"/>
<dbReference type="PRINTS" id="PR00080">
    <property type="entry name" value="SDRFAMILY"/>
</dbReference>
<comment type="similarity">
    <text evidence="1">Belongs to the short-chain dehydrogenases/reductases (SDR) family.</text>
</comment>
<dbReference type="GO" id="GO:0032787">
    <property type="term" value="P:monocarboxylic acid metabolic process"/>
    <property type="evidence" value="ECO:0007669"/>
    <property type="project" value="UniProtKB-ARBA"/>
</dbReference>
<evidence type="ECO:0000259" key="3">
    <source>
        <dbReference type="SMART" id="SM00822"/>
    </source>
</evidence>
<name>A0A7X0RU40_9BACL</name>
<dbReference type="FunFam" id="3.40.50.720:FF:000173">
    <property type="entry name" value="3-oxoacyl-[acyl-carrier protein] reductase"/>
    <property type="match status" value="1"/>
</dbReference>